<organism evidence="2 3">
    <name type="scientific">Polytolypa hystricis (strain UAMH7299)</name>
    <dbReference type="NCBI Taxonomy" id="1447883"/>
    <lineage>
        <taxon>Eukaryota</taxon>
        <taxon>Fungi</taxon>
        <taxon>Dikarya</taxon>
        <taxon>Ascomycota</taxon>
        <taxon>Pezizomycotina</taxon>
        <taxon>Eurotiomycetes</taxon>
        <taxon>Eurotiomycetidae</taxon>
        <taxon>Onygenales</taxon>
        <taxon>Onygenales incertae sedis</taxon>
        <taxon>Polytolypa</taxon>
    </lineage>
</organism>
<dbReference type="Gene3D" id="3.40.50.300">
    <property type="entry name" value="P-loop containing nucleotide triphosphate hydrolases"/>
    <property type="match status" value="1"/>
</dbReference>
<dbReference type="Pfam" id="PF00931">
    <property type="entry name" value="NB-ARC"/>
    <property type="match status" value="1"/>
</dbReference>
<evidence type="ECO:0000259" key="1">
    <source>
        <dbReference type="Pfam" id="PF00931"/>
    </source>
</evidence>
<dbReference type="SUPFAM" id="SSF52540">
    <property type="entry name" value="P-loop containing nucleoside triphosphate hydrolases"/>
    <property type="match status" value="1"/>
</dbReference>
<evidence type="ECO:0000313" key="2">
    <source>
        <dbReference type="EMBL" id="PGH12591.1"/>
    </source>
</evidence>
<evidence type="ECO:0000313" key="3">
    <source>
        <dbReference type="Proteomes" id="UP000224634"/>
    </source>
</evidence>
<proteinExistence type="predicted"/>
<keyword evidence="3" id="KW-1185">Reference proteome</keyword>
<reference evidence="2 3" key="1">
    <citation type="submission" date="2017-10" db="EMBL/GenBank/DDBJ databases">
        <title>Comparative genomics in systemic dimorphic fungi from Ajellomycetaceae.</title>
        <authorList>
            <person name="Munoz J.F."/>
            <person name="Mcewen J.G."/>
            <person name="Clay O.K."/>
            <person name="Cuomo C.A."/>
        </authorList>
    </citation>
    <scope>NUCLEOTIDE SEQUENCE [LARGE SCALE GENOMIC DNA]</scope>
    <source>
        <strain evidence="2 3">UAMH7299</strain>
    </source>
</reference>
<dbReference type="InterPro" id="IPR027417">
    <property type="entry name" value="P-loop_NTPase"/>
</dbReference>
<dbReference type="PANTHER" id="PTHR35205:SF1">
    <property type="entry name" value="ZU5 DOMAIN-CONTAINING PROTEIN"/>
    <property type="match status" value="1"/>
</dbReference>
<dbReference type="OrthoDB" id="4183392at2759"/>
<dbReference type="AlphaFoldDB" id="A0A2B7XUY8"/>
<dbReference type="STRING" id="1447883.A0A2B7XUY8"/>
<name>A0A2B7XUY8_POLH7</name>
<gene>
    <name evidence="2" type="ORF">AJ80_06649</name>
</gene>
<dbReference type="EMBL" id="PDNA01000115">
    <property type="protein sequence ID" value="PGH12591.1"/>
    <property type="molecule type" value="Genomic_DNA"/>
</dbReference>
<dbReference type="PANTHER" id="PTHR35205">
    <property type="entry name" value="NB-ARC AND TPR DOMAIN PROTEIN"/>
    <property type="match status" value="1"/>
</dbReference>
<dbReference type="Proteomes" id="UP000224634">
    <property type="component" value="Unassembled WGS sequence"/>
</dbReference>
<protein>
    <recommendedName>
        <fullName evidence="1">NB-ARC domain-containing protein</fullName>
    </recommendedName>
</protein>
<feature type="domain" description="NB-ARC" evidence="1">
    <location>
        <begin position="61"/>
        <end position="172"/>
    </location>
</feature>
<accession>A0A2B7XUY8</accession>
<sequence>MASTISFADANAGLQIGNSNALITAQFHLPPERPEAPPSPISTVPFSRDPDFVDRGTLLDQIHEKCSRPASRIALVGFGGVGKSQLVIEYCYRVRAQSPETWVFWIHGSNASRFEESCQEIADRVKIPGRKDPKTNVFEIIHRWLQDEKNGKWVLVLDNVDDDNFLRQAPHASQDKQGSSQASKKPLIAYLPPSPNGSIIMTSQSRGVALNMIEENDIIAIEPMDELHADAL</sequence>
<comment type="caution">
    <text evidence="2">The sequence shown here is derived from an EMBL/GenBank/DDBJ whole genome shotgun (WGS) entry which is preliminary data.</text>
</comment>
<dbReference type="InterPro" id="IPR002182">
    <property type="entry name" value="NB-ARC"/>
</dbReference>